<accession>A0A4R5KDN9</accession>
<dbReference type="RefSeq" id="WP_133235227.1">
    <property type="nucleotide sequence ID" value="NZ_SMRT01000021.1"/>
</dbReference>
<sequence length="155" mass="17785">MMTLLQAEGAVTPSCSKSHITYTLHLHRDCRELHVEFAYEPKRLDDEAKSEALIRDALKRFVPAEQDRSPADNWKDYMPLQNLLTLSIDDETGFRGAGHRHDPVQHLTVTPEQASPGLVPGIFPRGQLRIMISIHCVVTEQCRYRMHVWEGRDIQ</sequence>
<dbReference type="OrthoDB" id="1690737at2"/>
<comment type="caution">
    <text evidence="1">The sequence shown here is derived from an EMBL/GenBank/DDBJ whole genome shotgun (WGS) entry which is preliminary data.</text>
</comment>
<reference evidence="1 2" key="1">
    <citation type="submission" date="2019-03" db="EMBL/GenBank/DDBJ databases">
        <title>This is whole genome sequence of Paenibacillus sp MS74 strain.</title>
        <authorList>
            <person name="Trinh H.N."/>
        </authorList>
    </citation>
    <scope>NUCLEOTIDE SEQUENCE [LARGE SCALE GENOMIC DNA]</scope>
    <source>
        <strain evidence="1 2">MS74</strain>
    </source>
</reference>
<proteinExistence type="predicted"/>
<dbReference type="AlphaFoldDB" id="A0A4R5KDN9"/>
<dbReference type="EMBL" id="SMRT01000021">
    <property type="protein sequence ID" value="TDF92307.1"/>
    <property type="molecule type" value="Genomic_DNA"/>
</dbReference>
<name>A0A4R5KDN9_9BACL</name>
<keyword evidence="2" id="KW-1185">Reference proteome</keyword>
<organism evidence="1 2">
    <name type="scientific">Paenibacillus piri</name>
    <dbReference type="NCBI Taxonomy" id="2547395"/>
    <lineage>
        <taxon>Bacteria</taxon>
        <taxon>Bacillati</taxon>
        <taxon>Bacillota</taxon>
        <taxon>Bacilli</taxon>
        <taxon>Bacillales</taxon>
        <taxon>Paenibacillaceae</taxon>
        <taxon>Paenibacillus</taxon>
    </lineage>
</organism>
<protein>
    <submittedName>
        <fullName evidence="1">Uncharacterized protein</fullName>
    </submittedName>
</protein>
<evidence type="ECO:0000313" key="2">
    <source>
        <dbReference type="Proteomes" id="UP000295636"/>
    </source>
</evidence>
<dbReference type="Proteomes" id="UP000295636">
    <property type="component" value="Unassembled WGS sequence"/>
</dbReference>
<gene>
    <name evidence="1" type="ORF">E1757_30010</name>
</gene>
<evidence type="ECO:0000313" key="1">
    <source>
        <dbReference type="EMBL" id="TDF92307.1"/>
    </source>
</evidence>